<protein>
    <recommendedName>
        <fullName evidence="2">Calcineurin-like phosphoesterase domain-containing protein</fullName>
    </recommendedName>
</protein>
<reference evidence="3" key="1">
    <citation type="submission" date="2017-11" db="EMBL/GenBank/DDBJ databases">
        <authorList>
            <person name="Kajale S.C."/>
            <person name="Sharma A."/>
        </authorList>
    </citation>
    <scope>NUCLEOTIDE SEQUENCE</scope>
    <source>
        <strain evidence="3">LS1_42</strain>
    </source>
</reference>
<keyword evidence="1" id="KW-0732">Signal</keyword>
<dbReference type="PANTHER" id="PTHR22953:SF153">
    <property type="entry name" value="PURPLE ACID PHOSPHATASE"/>
    <property type="match status" value="1"/>
</dbReference>
<comment type="caution">
    <text evidence="3">The sequence shown here is derived from an EMBL/GenBank/DDBJ whole genome shotgun (WGS) entry which is preliminary data.</text>
</comment>
<dbReference type="CDD" id="cd00838">
    <property type="entry name" value="MPP_superfamily"/>
    <property type="match status" value="1"/>
</dbReference>
<organism evidence="3 4">
    <name type="scientific">Natronococcus pandeyae</name>
    <dbReference type="NCBI Taxonomy" id="2055836"/>
    <lineage>
        <taxon>Archaea</taxon>
        <taxon>Methanobacteriati</taxon>
        <taxon>Methanobacteriota</taxon>
        <taxon>Stenosarchaea group</taxon>
        <taxon>Halobacteria</taxon>
        <taxon>Halobacteriales</taxon>
        <taxon>Natrialbaceae</taxon>
        <taxon>Natronococcus</taxon>
    </lineage>
</organism>
<dbReference type="InterPro" id="IPR029052">
    <property type="entry name" value="Metallo-depent_PP-like"/>
</dbReference>
<keyword evidence="4" id="KW-1185">Reference proteome</keyword>
<dbReference type="InterPro" id="IPR039331">
    <property type="entry name" value="PAPs-like"/>
</dbReference>
<dbReference type="EMBL" id="PHNJ01000008">
    <property type="protein sequence ID" value="TYL37772.1"/>
    <property type="molecule type" value="Genomic_DNA"/>
</dbReference>
<name>A0A8J8Q1V1_9EURY</name>
<feature type="domain" description="Calcineurin-like phosphoesterase" evidence="2">
    <location>
        <begin position="159"/>
        <end position="376"/>
    </location>
</feature>
<gene>
    <name evidence="3" type="ORF">CV102_15650</name>
</gene>
<proteinExistence type="predicted"/>
<dbReference type="SUPFAM" id="SSF56300">
    <property type="entry name" value="Metallo-dependent phosphatases"/>
    <property type="match status" value="1"/>
</dbReference>
<dbReference type="GO" id="GO:0003993">
    <property type="term" value="F:acid phosphatase activity"/>
    <property type="evidence" value="ECO:0007669"/>
    <property type="project" value="InterPro"/>
</dbReference>
<evidence type="ECO:0000259" key="2">
    <source>
        <dbReference type="Pfam" id="PF00149"/>
    </source>
</evidence>
<evidence type="ECO:0000313" key="4">
    <source>
        <dbReference type="Proteomes" id="UP000766904"/>
    </source>
</evidence>
<dbReference type="InterPro" id="IPR004843">
    <property type="entry name" value="Calcineurin-like_PHP"/>
</dbReference>
<dbReference type="PANTHER" id="PTHR22953">
    <property type="entry name" value="ACID PHOSPHATASE RELATED"/>
    <property type="match status" value="1"/>
</dbReference>
<accession>A0A8J8Q1V1</accession>
<dbReference type="Pfam" id="PF00149">
    <property type="entry name" value="Metallophos"/>
    <property type="match status" value="1"/>
</dbReference>
<evidence type="ECO:0000256" key="1">
    <source>
        <dbReference type="ARBA" id="ARBA00022729"/>
    </source>
</evidence>
<dbReference type="Gene3D" id="3.60.21.10">
    <property type="match status" value="1"/>
</dbReference>
<sequence length="480" mass="55517">MTDDNHHNPIQRQPILMVSRRDALKLAGATLVPVSLRPAERRLNSARASYRGWTVPEEYIHVWGLLTKNPTAEFWIAWIDDTGDGGDPQTIYYGEDSVEDNEIEVDPEPFDPLDDTYLYRQRIENLDPDTEYDCEIEAEVTSVEHAFSTLSETPLEDNIKIATISDIHPWRGDYYMYDVDPDGQTMEDIGSEDPDVLLIPGDFPTTKHVKEDEDNAETILEYFETYHHRLNEHRIVPMFMCPGNHELGSNWDGTSHNPPADDDEGFYYELLFPNVLEYAEDEHDGEYGYCCEITIADSIQILVQDCIQLYPDENAEWTEDVIREDVDTVIPMNHFGLFTTRSHWNMESHTLENRSEFLPIYDEYPVHIALTGHDHNRGITYPFYYSEDEPTDAEDYEELEDGGYVAIDADSNEEGTIVEYSAGWPTMRSTTSDDWIFDELSSSDYEQHYIVEFSNPELTLKERDMDGNTQNDHTYTLEPE</sequence>
<dbReference type="AlphaFoldDB" id="A0A8J8Q1V1"/>
<evidence type="ECO:0000313" key="3">
    <source>
        <dbReference type="EMBL" id="TYL37772.1"/>
    </source>
</evidence>
<dbReference type="PROSITE" id="PS51318">
    <property type="entry name" value="TAT"/>
    <property type="match status" value="1"/>
</dbReference>
<dbReference type="Proteomes" id="UP000766904">
    <property type="component" value="Unassembled WGS sequence"/>
</dbReference>
<dbReference type="InterPro" id="IPR006311">
    <property type="entry name" value="TAT_signal"/>
</dbReference>